<reference evidence="7" key="2">
    <citation type="journal article" date="2022" name="Elife">
        <title>Obligate sexual reproduction of a homothallic fungus closely related to the Cryptococcus pathogenic species complex.</title>
        <authorList>
            <person name="Passer A.R."/>
            <person name="Clancey S.A."/>
            <person name="Shea T."/>
            <person name="David-Palma M."/>
            <person name="Averette A.F."/>
            <person name="Boekhout T."/>
            <person name="Porcel B.M."/>
            <person name="Nowrousian M."/>
            <person name="Cuomo C.A."/>
            <person name="Sun S."/>
            <person name="Heitman J."/>
            <person name="Coelho M.A."/>
        </authorList>
    </citation>
    <scope>NUCLEOTIDE SEQUENCE</scope>
    <source>
        <strain evidence="7">CBS 7841</strain>
    </source>
</reference>
<evidence type="ECO:0008006" key="9">
    <source>
        <dbReference type="Google" id="ProtNLM"/>
    </source>
</evidence>
<accession>A0AAJ8M121</accession>
<dbReference type="InterPro" id="IPR037185">
    <property type="entry name" value="EmrE-like"/>
</dbReference>
<name>A0AAJ8M121_9TREE</name>
<dbReference type="KEGG" id="cdep:91088021"/>
<dbReference type="Pfam" id="PF05653">
    <property type="entry name" value="Mg_trans_NIPA"/>
    <property type="match status" value="1"/>
</dbReference>
<dbReference type="InterPro" id="IPR008521">
    <property type="entry name" value="Mg_trans_NIPA"/>
</dbReference>
<dbReference type="AlphaFoldDB" id="A0AAJ8M121"/>
<reference evidence="7" key="1">
    <citation type="submission" date="2016-06" db="EMBL/GenBank/DDBJ databases">
        <authorList>
            <person name="Cuomo C."/>
            <person name="Litvintseva A."/>
            <person name="Heitman J."/>
            <person name="Chen Y."/>
            <person name="Sun S."/>
            <person name="Springer D."/>
            <person name="Dromer F."/>
            <person name="Young S."/>
            <person name="Zeng Q."/>
            <person name="Chapman S."/>
            <person name="Gujja S."/>
            <person name="Saif S."/>
            <person name="Birren B."/>
        </authorList>
    </citation>
    <scope>NUCLEOTIDE SEQUENCE</scope>
    <source>
        <strain evidence="7">CBS 7841</strain>
    </source>
</reference>
<evidence type="ECO:0000313" key="7">
    <source>
        <dbReference type="EMBL" id="WVN88600.1"/>
    </source>
</evidence>
<keyword evidence="4 6" id="KW-0472">Membrane</keyword>
<proteinExistence type="predicted"/>
<dbReference type="Proteomes" id="UP000094043">
    <property type="component" value="Chromosome 4"/>
</dbReference>
<feature type="transmembrane region" description="Helical" evidence="6">
    <location>
        <begin position="269"/>
        <end position="292"/>
    </location>
</feature>
<evidence type="ECO:0000256" key="2">
    <source>
        <dbReference type="ARBA" id="ARBA00022692"/>
    </source>
</evidence>
<evidence type="ECO:0000256" key="4">
    <source>
        <dbReference type="ARBA" id="ARBA00023136"/>
    </source>
</evidence>
<feature type="transmembrane region" description="Helical" evidence="6">
    <location>
        <begin position="312"/>
        <end position="336"/>
    </location>
</feature>
<comment type="subcellular location">
    <subcellularLocation>
        <location evidence="1">Membrane</location>
        <topology evidence="1">Multi-pass membrane protein</topology>
    </subcellularLocation>
</comment>
<feature type="transmembrane region" description="Helical" evidence="6">
    <location>
        <begin position="50"/>
        <end position="68"/>
    </location>
</feature>
<evidence type="ECO:0000256" key="3">
    <source>
        <dbReference type="ARBA" id="ARBA00022989"/>
    </source>
</evidence>
<feature type="transmembrane region" description="Helical" evidence="6">
    <location>
        <begin position="348"/>
        <end position="365"/>
    </location>
</feature>
<feature type="transmembrane region" description="Helical" evidence="6">
    <location>
        <begin position="105"/>
        <end position="124"/>
    </location>
</feature>
<evidence type="ECO:0000256" key="1">
    <source>
        <dbReference type="ARBA" id="ARBA00004141"/>
    </source>
</evidence>
<reference evidence="7" key="3">
    <citation type="submission" date="2024-01" db="EMBL/GenBank/DDBJ databases">
        <authorList>
            <person name="Coelho M.A."/>
            <person name="David-Palma M."/>
            <person name="Shea T."/>
            <person name="Sun S."/>
            <person name="Cuomo C.A."/>
            <person name="Heitman J."/>
        </authorList>
    </citation>
    <scope>NUCLEOTIDE SEQUENCE</scope>
    <source>
        <strain evidence="7">CBS 7841</strain>
    </source>
</reference>
<dbReference type="PANTHER" id="PTHR12570:SF86">
    <property type="entry name" value="ADR321CP"/>
    <property type="match status" value="1"/>
</dbReference>
<dbReference type="GO" id="GO:0015095">
    <property type="term" value="F:magnesium ion transmembrane transporter activity"/>
    <property type="evidence" value="ECO:0007669"/>
    <property type="project" value="InterPro"/>
</dbReference>
<feature type="region of interest" description="Disordered" evidence="5">
    <location>
        <begin position="180"/>
        <end position="199"/>
    </location>
</feature>
<keyword evidence="3 6" id="KW-1133">Transmembrane helix</keyword>
<feature type="transmembrane region" description="Helical" evidence="6">
    <location>
        <begin position="6"/>
        <end position="26"/>
    </location>
</feature>
<keyword evidence="2 6" id="KW-0812">Transmembrane</keyword>
<evidence type="ECO:0000256" key="5">
    <source>
        <dbReference type="SAM" id="MobiDB-lite"/>
    </source>
</evidence>
<gene>
    <name evidence="7" type="ORF">L203_103811</name>
</gene>
<dbReference type="PANTHER" id="PTHR12570">
    <property type="match status" value="1"/>
</dbReference>
<dbReference type="EMBL" id="CP143787">
    <property type="protein sequence ID" value="WVN88600.1"/>
    <property type="molecule type" value="Genomic_DNA"/>
</dbReference>
<organism evidence="7 8">
    <name type="scientific">Cryptococcus depauperatus CBS 7841</name>
    <dbReference type="NCBI Taxonomy" id="1295531"/>
    <lineage>
        <taxon>Eukaryota</taxon>
        <taxon>Fungi</taxon>
        <taxon>Dikarya</taxon>
        <taxon>Basidiomycota</taxon>
        <taxon>Agaricomycotina</taxon>
        <taxon>Tremellomycetes</taxon>
        <taxon>Tremellales</taxon>
        <taxon>Cryptococcaceae</taxon>
        <taxon>Cryptococcus</taxon>
    </lineage>
</organism>
<dbReference type="SUPFAM" id="SSF103481">
    <property type="entry name" value="Multidrug resistance efflux transporter EmrE"/>
    <property type="match status" value="1"/>
</dbReference>
<feature type="transmembrane region" description="Helical" evidence="6">
    <location>
        <begin position="74"/>
        <end position="93"/>
    </location>
</feature>
<dbReference type="GeneID" id="91088021"/>
<feature type="transmembrane region" description="Helical" evidence="6">
    <location>
        <begin position="144"/>
        <end position="164"/>
    </location>
</feature>
<keyword evidence="8" id="KW-1185">Reference proteome</keyword>
<evidence type="ECO:0000313" key="8">
    <source>
        <dbReference type="Proteomes" id="UP000094043"/>
    </source>
</evidence>
<evidence type="ECO:0000256" key="6">
    <source>
        <dbReference type="SAM" id="Phobius"/>
    </source>
</evidence>
<feature type="compositionally biased region" description="Polar residues" evidence="5">
    <location>
        <begin position="180"/>
        <end position="192"/>
    </location>
</feature>
<dbReference type="GO" id="GO:0016020">
    <property type="term" value="C:membrane"/>
    <property type="evidence" value="ECO:0007669"/>
    <property type="project" value="UniProtKB-SubCell"/>
</dbReference>
<sequence length="596" mass="65035">MRGIPIFAAILVGLASSFVQSLGLTIQRKSHIQNDQLDPFNRRPTIRRPLWLIGFTIYMVSNIFSTIFQLDTLPIVILAPLGAVSLVFNALLARIILGDRFGVNWVIGTALVAGGAVIIAIFGVVPDEKHGLDELLVLLRRPTFVAFFSVVLVATCAVLITSHLTTFHVDASLKISTTASGSNTPLSYSPSDYASPHSPPPIPFRVTNARHSSDTHDRERAMGKTPINVNHMKLPFSVKRWKLWPLFSFSRSSQKRASKSLSSPSQAHTLVLCGLAFAASSGTLSGLCLVLAKAEKVKMSLQDFKLGYYLYASPALVCPLAFCFFNLSSIFGGLVFYNQFHQLSKAQIVLVSLGTAILLLGVWIVSSIQPEGVEVGTWVEDGSDSSSVMLWEEDELEPRKGATLMGGELSPEPEGVDDSHLDAEHDRLLAANHPISPLHHRSRFAPSLHFASSVLPRTRHSHSTSHQHYHRGPRYGTLIPDVGPAGAPTGFSIGLGAASPGFALRSASMSEHYYDHHIHLPCDGETRSGRHQNEGSLSLGATIQGENATMAAGNEFEADDNAAEAAVRSWDQRHSGANWWDIRSMFTRDRQIQLKK</sequence>
<protein>
    <recommendedName>
        <fullName evidence="9">Magnesium transporter NIPA-domain-containing protein</fullName>
    </recommendedName>
</protein>
<dbReference type="RefSeq" id="XP_066069300.1">
    <property type="nucleotide sequence ID" value="XM_066213203.1"/>
</dbReference>